<dbReference type="Pfam" id="PF16759">
    <property type="entry name" value="LIG3_BRCT"/>
    <property type="match status" value="1"/>
</dbReference>
<dbReference type="FunFam" id="3.40.50.10190:FF:000008">
    <property type="entry name" value="X-ray repair cross complementing 1"/>
    <property type="match status" value="1"/>
</dbReference>
<dbReference type="Gene3D" id="3.40.50.10190">
    <property type="entry name" value="BRCT domain"/>
    <property type="match status" value="2"/>
</dbReference>
<comment type="caution">
    <text evidence="8">The sequence shown here is derived from an EMBL/GenBank/DDBJ whole genome shotgun (WGS) entry which is preliminary data.</text>
</comment>
<comment type="subcellular location">
    <subcellularLocation>
        <location evidence="1">Nucleus</location>
    </subcellularLocation>
</comment>
<dbReference type="GO" id="GO:0005634">
    <property type="term" value="C:nucleus"/>
    <property type="evidence" value="ECO:0007669"/>
    <property type="project" value="UniProtKB-SubCell"/>
</dbReference>
<evidence type="ECO:0000259" key="7">
    <source>
        <dbReference type="PROSITE" id="PS50172"/>
    </source>
</evidence>
<keyword evidence="3" id="KW-0227">DNA damage</keyword>
<dbReference type="GO" id="GO:0006303">
    <property type="term" value="P:double-strand break repair via nonhomologous end joining"/>
    <property type="evidence" value="ECO:0007669"/>
    <property type="project" value="InterPro"/>
</dbReference>
<dbReference type="AlphaFoldDB" id="A0AAN7ZEW6"/>
<dbReference type="PANTHER" id="PTHR11370">
    <property type="entry name" value="DNA-REPAIR PROTEIN XRCC1"/>
    <property type="match status" value="1"/>
</dbReference>
<dbReference type="PANTHER" id="PTHR11370:SF5">
    <property type="entry name" value="DNA REPAIR PROTEIN XRCC1"/>
    <property type="match status" value="1"/>
</dbReference>
<feature type="compositionally biased region" description="Polar residues" evidence="6">
    <location>
        <begin position="155"/>
        <end position="174"/>
    </location>
</feature>
<feature type="region of interest" description="Disordered" evidence="6">
    <location>
        <begin position="208"/>
        <end position="262"/>
    </location>
</feature>
<dbReference type="GO" id="GO:0000012">
    <property type="term" value="P:single strand break repair"/>
    <property type="evidence" value="ECO:0007669"/>
    <property type="project" value="InterPro"/>
</dbReference>
<dbReference type="InterPro" id="IPR008979">
    <property type="entry name" value="Galactose-bd-like_sf"/>
</dbReference>
<keyword evidence="5" id="KW-0539">Nucleus</keyword>
<dbReference type="InterPro" id="IPR031916">
    <property type="entry name" value="LIG3_BRCT"/>
</dbReference>
<reference evidence="8 9" key="1">
    <citation type="journal article" date="2024" name="Insects">
        <title>An Improved Chromosome-Level Genome Assembly of the Firefly Pyrocoelia pectoralis.</title>
        <authorList>
            <person name="Fu X."/>
            <person name="Meyer-Rochow V.B."/>
            <person name="Ballantyne L."/>
            <person name="Zhu X."/>
        </authorList>
    </citation>
    <scope>NUCLEOTIDE SEQUENCE [LARGE SCALE GENOMIC DNA]</scope>
    <source>
        <strain evidence="8">XCY_ONT2</strain>
    </source>
</reference>
<accession>A0AAN7ZEW6</accession>
<dbReference type="Pfam" id="PF01834">
    <property type="entry name" value="XRCC1_N"/>
    <property type="match status" value="1"/>
</dbReference>
<dbReference type="InterPro" id="IPR001357">
    <property type="entry name" value="BRCT_dom"/>
</dbReference>
<evidence type="ECO:0000256" key="3">
    <source>
        <dbReference type="ARBA" id="ARBA00022763"/>
    </source>
</evidence>
<dbReference type="GO" id="GO:0006284">
    <property type="term" value="P:base-excision repair"/>
    <property type="evidence" value="ECO:0007669"/>
    <property type="project" value="InterPro"/>
</dbReference>
<feature type="region of interest" description="Disordered" evidence="6">
    <location>
        <begin position="136"/>
        <end position="177"/>
    </location>
</feature>
<keyword evidence="4" id="KW-0234">DNA repair</keyword>
<evidence type="ECO:0000256" key="6">
    <source>
        <dbReference type="SAM" id="MobiDB-lite"/>
    </source>
</evidence>
<feature type="domain" description="BRCT" evidence="7">
    <location>
        <begin position="268"/>
        <end position="355"/>
    </location>
</feature>
<dbReference type="SUPFAM" id="SSF52113">
    <property type="entry name" value="BRCT domain"/>
    <property type="match status" value="2"/>
</dbReference>
<sequence length="521" mass="59140">MSSFMSPLESRQSTNANKVRMFGYDELQKPERDEKWDVVKIVCTQPFNRHVQYGLSFITLHTPENKDALNANAIGSTKFGCTLEDKEASNTTAITLNLGKFTLRPNSPNNLTTGSLFARRNSLNMTNVPSAAAAIRDRSTSIASPYKSPKLKISTKPSTMSNQQDIPLSNTSSETLKRRNRDELLYCQDEEDDHEKIDNLIKKRKKELEEKQTTEIVQQKNKQKNTHIANGKKVASPVPSTSHATKRKQKDPSTTSPKKNKIQKLSKPYNQLLDGVTIVISGIENPERSTIRNNALELGAKYKADWDNSCTHLVCAFTNTPKFNQVKGKGKIVNRLWISDCHTQRKRLPWRRYALDRKDLGKAESEDEIYEDIPRSPEVFYGRSNIKSDSGADTEDEIERISAMKKQETVIRSSYSVDTDEDIIKPVQNNDLPELPSILNGKKLYIDDELSEDEKKLLRRYIVALNGTVLDVPTEVDFIITTSKNVNFLKEICSTAHAVTADWVWDCYNKNEFVPINAFEL</sequence>
<dbReference type="Gene3D" id="2.60.120.260">
    <property type="entry name" value="Galactose-binding domain-like"/>
    <property type="match status" value="1"/>
</dbReference>
<evidence type="ECO:0000313" key="8">
    <source>
        <dbReference type="EMBL" id="KAK5643640.1"/>
    </source>
</evidence>
<keyword evidence="9" id="KW-1185">Reference proteome</keyword>
<name>A0AAN7ZEW6_9COLE</name>
<evidence type="ECO:0000313" key="9">
    <source>
        <dbReference type="Proteomes" id="UP001329430"/>
    </source>
</evidence>
<evidence type="ECO:0000256" key="1">
    <source>
        <dbReference type="ARBA" id="ARBA00004123"/>
    </source>
</evidence>
<dbReference type="InterPro" id="IPR045080">
    <property type="entry name" value="BRCT_XRCC1_rpt1"/>
</dbReference>
<dbReference type="SUPFAM" id="SSF49785">
    <property type="entry name" value="Galactose-binding domain-like"/>
    <property type="match status" value="1"/>
</dbReference>
<dbReference type="InterPro" id="IPR002706">
    <property type="entry name" value="Xrcc1_N"/>
</dbReference>
<dbReference type="InterPro" id="IPR036420">
    <property type="entry name" value="BRCT_dom_sf"/>
</dbReference>
<gene>
    <name evidence="8" type="ORF">RI129_007485</name>
</gene>
<dbReference type="Proteomes" id="UP001329430">
    <property type="component" value="Chromosome 5"/>
</dbReference>
<protein>
    <recommendedName>
        <fullName evidence="7">BRCT domain-containing protein</fullName>
    </recommendedName>
</protein>
<dbReference type="CDD" id="cd17725">
    <property type="entry name" value="BRCT_XRCC1_rpt1"/>
    <property type="match status" value="1"/>
</dbReference>
<evidence type="ECO:0000256" key="4">
    <source>
        <dbReference type="ARBA" id="ARBA00023204"/>
    </source>
</evidence>
<dbReference type="SMART" id="SM00292">
    <property type="entry name" value="BRCT"/>
    <property type="match status" value="2"/>
</dbReference>
<keyword evidence="2" id="KW-0677">Repeat</keyword>
<dbReference type="PROSITE" id="PS50172">
    <property type="entry name" value="BRCT"/>
    <property type="match status" value="2"/>
</dbReference>
<evidence type="ECO:0000256" key="2">
    <source>
        <dbReference type="ARBA" id="ARBA00022737"/>
    </source>
</evidence>
<dbReference type="EMBL" id="JAVRBK010000005">
    <property type="protein sequence ID" value="KAK5643640.1"/>
    <property type="molecule type" value="Genomic_DNA"/>
</dbReference>
<proteinExistence type="predicted"/>
<organism evidence="8 9">
    <name type="scientific">Pyrocoelia pectoralis</name>
    <dbReference type="NCBI Taxonomy" id="417401"/>
    <lineage>
        <taxon>Eukaryota</taxon>
        <taxon>Metazoa</taxon>
        <taxon>Ecdysozoa</taxon>
        <taxon>Arthropoda</taxon>
        <taxon>Hexapoda</taxon>
        <taxon>Insecta</taxon>
        <taxon>Pterygota</taxon>
        <taxon>Neoptera</taxon>
        <taxon>Endopterygota</taxon>
        <taxon>Coleoptera</taxon>
        <taxon>Polyphaga</taxon>
        <taxon>Elateriformia</taxon>
        <taxon>Elateroidea</taxon>
        <taxon>Lampyridae</taxon>
        <taxon>Lampyrinae</taxon>
        <taxon>Pyrocoelia</taxon>
    </lineage>
</organism>
<dbReference type="GO" id="GO:0003684">
    <property type="term" value="F:damaged DNA binding"/>
    <property type="evidence" value="ECO:0007669"/>
    <property type="project" value="InterPro"/>
</dbReference>
<dbReference type="Pfam" id="PF12738">
    <property type="entry name" value="PTCB-BRCT"/>
    <property type="match status" value="1"/>
</dbReference>
<feature type="domain" description="BRCT" evidence="7">
    <location>
        <begin position="434"/>
        <end position="521"/>
    </location>
</feature>
<evidence type="ECO:0000256" key="5">
    <source>
        <dbReference type="ARBA" id="ARBA00023242"/>
    </source>
</evidence>